<reference evidence="2" key="1">
    <citation type="submission" date="2021-02" db="EMBL/GenBank/DDBJ databases">
        <authorList>
            <person name="Nowell W R."/>
        </authorList>
    </citation>
    <scope>NUCLEOTIDE SEQUENCE</scope>
</reference>
<dbReference type="AlphaFoldDB" id="A0A814B3U8"/>
<evidence type="ECO:0000313" key="3">
    <source>
        <dbReference type="EMBL" id="CAF3702921.1"/>
    </source>
</evidence>
<dbReference type="GO" id="GO:0060271">
    <property type="term" value="P:cilium assembly"/>
    <property type="evidence" value="ECO:0007669"/>
    <property type="project" value="TreeGrafter"/>
</dbReference>
<feature type="compositionally biased region" description="Basic residues" evidence="1">
    <location>
        <begin position="163"/>
        <end position="174"/>
    </location>
</feature>
<dbReference type="EMBL" id="CAJOBC010001864">
    <property type="protein sequence ID" value="CAF3702921.1"/>
    <property type="molecule type" value="Genomic_DNA"/>
</dbReference>
<dbReference type="PANTHER" id="PTHR33487">
    <property type="entry name" value="CILIA- AND FLAGELLA-ASSOCIATED PROTEIN 54"/>
    <property type="match status" value="1"/>
</dbReference>
<evidence type="ECO:0000256" key="1">
    <source>
        <dbReference type="SAM" id="MobiDB-lite"/>
    </source>
</evidence>
<evidence type="ECO:0000313" key="2">
    <source>
        <dbReference type="EMBL" id="CAF0923970.1"/>
    </source>
</evidence>
<dbReference type="Proteomes" id="UP000681722">
    <property type="component" value="Unassembled WGS sequence"/>
</dbReference>
<comment type="caution">
    <text evidence="2">The sequence shown here is derived from an EMBL/GenBank/DDBJ whole genome shotgun (WGS) entry which is preliminary data.</text>
</comment>
<proteinExistence type="predicted"/>
<organism evidence="2 4">
    <name type="scientific">Didymodactylos carnosus</name>
    <dbReference type="NCBI Taxonomy" id="1234261"/>
    <lineage>
        <taxon>Eukaryota</taxon>
        <taxon>Metazoa</taxon>
        <taxon>Spiralia</taxon>
        <taxon>Gnathifera</taxon>
        <taxon>Rotifera</taxon>
        <taxon>Eurotatoria</taxon>
        <taxon>Bdelloidea</taxon>
        <taxon>Philodinida</taxon>
        <taxon>Philodinidae</taxon>
        <taxon>Didymodactylos</taxon>
    </lineage>
</organism>
<evidence type="ECO:0000313" key="4">
    <source>
        <dbReference type="Proteomes" id="UP000663829"/>
    </source>
</evidence>
<accession>A0A814B3U8</accession>
<keyword evidence="4" id="KW-1185">Reference proteome</keyword>
<dbReference type="PANTHER" id="PTHR33487:SF1">
    <property type="entry name" value="CILIA- AND FLAGELLA-ASSOCIATED PROTEIN 54"/>
    <property type="match status" value="1"/>
</dbReference>
<dbReference type="EMBL" id="CAJNOQ010001864">
    <property type="protein sequence ID" value="CAF0923970.1"/>
    <property type="molecule type" value="Genomic_DNA"/>
</dbReference>
<name>A0A814B3U8_9BILA</name>
<gene>
    <name evidence="2" type="ORF">GPM918_LOCUS9812</name>
    <name evidence="3" type="ORF">SRO942_LOCUS9813</name>
</gene>
<dbReference type="Proteomes" id="UP000663829">
    <property type="component" value="Unassembled WGS sequence"/>
</dbReference>
<dbReference type="OrthoDB" id="2104158at2759"/>
<sequence length="609" mass="71236">MLAIDKLFNLLPDLYRQRQARKKYRQWINDELIWKSQYELLNGLCAYEKIPLIIREHNKLNALLKDSRYRFDRINANLFSYDEADLIIMPVDNQLQESNDTQFLSDRTLEKKFEFNFIYTDVKDRIEVINELVTGQISDPTIYLNQKPDEVGTTRDRKAIKDNRKRPSPQRTSRRTPSPKSQNASPNRPGDMENDLYGFKRIRAYIVRMFTHYRRAIVLAYRSTNWTLLQNVCKSFTDTLDNLIIYLCSSLDKIFPQNEILALGFQTFYLASECLIDLLYRTKPFYSTDDQEDGTGTNVIKQQSATKINNWFSSNESSWSAGTFNFEQPMDRQTYLDLKFIRKFILKSLQSLYSAGKWEKLTTTAMKFNALSDHYFADLVSPLLIAAQNCLIQRVREHQGTIEQSHFESAIKTLGRPIHPEDFYSLRPEKLFQFALHADSASSISIGARLDPKGHNFYEHNNRALELISVPLDVEFSRKLLRIALDKTYFSSRSMIECRKLLTFYVYTQQLPKDFLTFLSISSATFRQNDQQQEQQQQTIEYRPLTAGGVLDFSPDSITTSPTTSVTKEMLIDVYEKLAKLLLGQNRRDQYCQIMNELGDLYYHCKKYK</sequence>
<feature type="compositionally biased region" description="Basic and acidic residues" evidence="1">
    <location>
        <begin position="147"/>
        <end position="162"/>
    </location>
</feature>
<protein>
    <submittedName>
        <fullName evidence="2">Uncharacterized protein</fullName>
    </submittedName>
</protein>
<feature type="region of interest" description="Disordered" evidence="1">
    <location>
        <begin position="144"/>
        <end position="192"/>
    </location>
</feature>